<dbReference type="Pfam" id="PF20430">
    <property type="entry name" value="Eplus_motif"/>
    <property type="match status" value="1"/>
</dbReference>
<dbReference type="InterPro" id="IPR046848">
    <property type="entry name" value="E_motif"/>
</dbReference>
<dbReference type="InterPro" id="IPR046849">
    <property type="entry name" value="E2_motif"/>
</dbReference>
<dbReference type="Proteomes" id="UP000825729">
    <property type="component" value="Unassembled WGS sequence"/>
</dbReference>
<evidence type="ECO:0000256" key="3">
    <source>
        <dbReference type="ARBA" id="ARBA00022640"/>
    </source>
</evidence>
<dbReference type="Pfam" id="PF01535">
    <property type="entry name" value="PPR"/>
    <property type="match status" value="4"/>
</dbReference>
<name>A0AAV7EZ95_ARIFI</name>
<comment type="subcellular location">
    <subcellularLocation>
        <location evidence="1">Plastid</location>
        <location evidence="1">Chloroplast</location>
    </subcellularLocation>
</comment>
<dbReference type="GO" id="GO:0003729">
    <property type="term" value="F:mRNA binding"/>
    <property type="evidence" value="ECO:0007669"/>
    <property type="project" value="UniProtKB-ARBA"/>
</dbReference>
<feature type="repeat" description="PPR" evidence="6">
    <location>
        <begin position="611"/>
        <end position="645"/>
    </location>
</feature>
<dbReference type="Gene3D" id="1.25.40.10">
    <property type="entry name" value="Tetratricopeptide repeat domain"/>
    <property type="match status" value="6"/>
</dbReference>
<dbReference type="NCBIfam" id="TIGR00756">
    <property type="entry name" value="PPR"/>
    <property type="match status" value="5"/>
</dbReference>
<feature type="repeat" description="PPR" evidence="6">
    <location>
        <begin position="306"/>
        <end position="340"/>
    </location>
</feature>
<keyword evidence="2" id="KW-0150">Chloroplast</keyword>
<evidence type="ECO:0008006" key="10">
    <source>
        <dbReference type="Google" id="ProtNLM"/>
    </source>
</evidence>
<accession>A0AAV7EZ95</accession>
<evidence type="ECO:0000313" key="9">
    <source>
        <dbReference type="Proteomes" id="UP000825729"/>
    </source>
</evidence>
<keyword evidence="4" id="KW-0677">Repeat</keyword>
<evidence type="ECO:0000256" key="2">
    <source>
        <dbReference type="ARBA" id="ARBA00022528"/>
    </source>
</evidence>
<feature type="region of interest" description="Disordered" evidence="7">
    <location>
        <begin position="37"/>
        <end position="65"/>
    </location>
</feature>
<dbReference type="GO" id="GO:0009451">
    <property type="term" value="P:RNA modification"/>
    <property type="evidence" value="ECO:0007669"/>
    <property type="project" value="InterPro"/>
</dbReference>
<evidence type="ECO:0000313" key="8">
    <source>
        <dbReference type="EMBL" id="KAG9452911.1"/>
    </source>
</evidence>
<dbReference type="FunFam" id="1.25.40.10:FF:000496">
    <property type="entry name" value="Pentatricopeptide repeat-containing protein chloroplastic"/>
    <property type="match status" value="1"/>
</dbReference>
<dbReference type="InterPro" id="IPR046960">
    <property type="entry name" value="PPR_At4g14850-like_plant"/>
</dbReference>
<dbReference type="EMBL" id="JAINDJ010000003">
    <property type="protein sequence ID" value="KAG9452911.1"/>
    <property type="molecule type" value="Genomic_DNA"/>
</dbReference>
<sequence length="847" mass="94124">MASILPPPLADSFLFHGHDPSHSSSLSNSHFTVSQTHFVASSSRSEGRQPHQPIPAQEATPPKPKVTIRTRLSQLCKEGRPEIAVRIFDAIPTPPTLLWNTIIIGLICNAMPYEALRIYARMNFSRPAVKPDYYTFSSTLKACAQTRQLKLGKSIHCQVLRSLLTPSRILGNSILSMYSSCYRAENVKVDVVRLLFDRMLKRNVITWNTIIAWYVKKGRPHESFAQFKLMMEVGIKPSVVTFVNVFPAVAEIRDRTLANVLYGLLLKFGSTFSDDLFVVSSAIFMYSEILDVESARKVFNLCSEKNIEVWNTMIDGYVQNDLPDEAIEIFLEVASSELLVPDEVTCLAGLMAVSQIQMLDLGHQVHASMFKSFQELPVILLNGLIVMYSRCNSVETAFLVFDKMVERDIVSWNTMASAFVQNGFDIEGLMLVYEMQKQGLCVDSVTATTLLSAASNLRTLSIGKQTHAYLFRHGIKFEGMDSYLIDMYAKSGMIESAEKLFLNNDSNEKDQVTWNAMITSYAQNGKTSEAVMVFKQMLAQNQLPSSVTLASILPACSATGGVSFGKQLHGYATRHFLDGNVFVSTALVDMYGKCGVISNAETLFNRMPQRNSVSFTTMILGYGHHGLGEKALSLFHAMPNSGIKPDAVTLVAVLTACSYAGLVEEGLRIFKAMEKEYMILPTFEHCSCVVDMLGRAGRVEEAYEFAKKTQVEGNMVGIWGSLLGACRIHGEYELGKMVAEHLFEMEDIGKGVAGYHVLLSNMHAEEGKWENVDRVRQVMREKGLSKEIGCSWIEVGGLVHTFVSRDQKHPKCEQIYSTLEDLVTVMSSSGNNCGVGFHESSVLENIT</sequence>
<keyword evidence="3" id="KW-0934">Plastid</keyword>
<dbReference type="AlphaFoldDB" id="A0AAV7EZ95"/>
<evidence type="ECO:0000256" key="1">
    <source>
        <dbReference type="ARBA" id="ARBA00004229"/>
    </source>
</evidence>
<dbReference type="InterPro" id="IPR002885">
    <property type="entry name" value="PPR_rpt"/>
</dbReference>
<dbReference type="Pfam" id="PF13812">
    <property type="entry name" value="PPR_3"/>
    <property type="match status" value="1"/>
</dbReference>
<dbReference type="PANTHER" id="PTHR47926:SF452">
    <property type="entry name" value="PENTATRICOPEPTIDE REPEAT-CONTAINING PROTEIN"/>
    <property type="match status" value="1"/>
</dbReference>
<evidence type="ECO:0000256" key="4">
    <source>
        <dbReference type="ARBA" id="ARBA00022737"/>
    </source>
</evidence>
<dbReference type="Pfam" id="PF20431">
    <property type="entry name" value="E_motif"/>
    <property type="match status" value="1"/>
</dbReference>
<protein>
    <recommendedName>
        <fullName evidence="10">Pentatricopeptide repeat-containing protein</fullName>
    </recommendedName>
</protein>
<dbReference type="FunFam" id="1.25.40.10:FF:000090">
    <property type="entry name" value="Pentatricopeptide repeat-containing protein, chloroplastic"/>
    <property type="match status" value="1"/>
</dbReference>
<comment type="caution">
    <text evidence="8">The sequence shown here is derived from an EMBL/GenBank/DDBJ whole genome shotgun (WGS) entry which is preliminary data.</text>
</comment>
<keyword evidence="5" id="KW-0809">Transit peptide</keyword>
<keyword evidence="9" id="KW-1185">Reference proteome</keyword>
<reference evidence="8 9" key="1">
    <citation type="submission" date="2021-07" db="EMBL/GenBank/DDBJ databases">
        <title>The Aristolochia fimbriata genome: insights into angiosperm evolution, floral development and chemical biosynthesis.</title>
        <authorList>
            <person name="Jiao Y."/>
        </authorList>
    </citation>
    <scope>NUCLEOTIDE SEQUENCE [LARGE SCALE GENOMIC DNA]</scope>
    <source>
        <strain evidence="8">IBCAS-2021</strain>
        <tissue evidence="8">Leaf</tissue>
    </source>
</reference>
<dbReference type="InterPro" id="IPR011990">
    <property type="entry name" value="TPR-like_helical_dom_sf"/>
</dbReference>
<feature type="repeat" description="PPR" evidence="6">
    <location>
        <begin position="203"/>
        <end position="237"/>
    </location>
</feature>
<dbReference type="PANTHER" id="PTHR47926">
    <property type="entry name" value="PENTATRICOPEPTIDE REPEAT-CONTAINING PROTEIN"/>
    <property type="match status" value="1"/>
</dbReference>
<dbReference type="Pfam" id="PF13041">
    <property type="entry name" value="PPR_2"/>
    <property type="match status" value="3"/>
</dbReference>
<feature type="repeat" description="PPR" evidence="6">
    <location>
        <begin position="510"/>
        <end position="544"/>
    </location>
</feature>
<organism evidence="8 9">
    <name type="scientific">Aristolochia fimbriata</name>
    <name type="common">White veined hardy Dutchman's pipe vine</name>
    <dbReference type="NCBI Taxonomy" id="158543"/>
    <lineage>
        <taxon>Eukaryota</taxon>
        <taxon>Viridiplantae</taxon>
        <taxon>Streptophyta</taxon>
        <taxon>Embryophyta</taxon>
        <taxon>Tracheophyta</taxon>
        <taxon>Spermatophyta</taxon>
        <taxon>Magnoliopsida</taxon>
        <taxon>Magnoliidae</taxon>
        <taxon>Piperales</taxon>
        <taxon>Aristolochiaceae</taxon>
        <taxon>Aristolochia</taxon>
    </lineage>
</organism>
<evidence type="ECO:0000256" key="5">
    <source>
        <dbReference type="ARBA" id="ARBA00022946"/>
    </source>
</evidence>
<dbReference type="PROSITE" id="PS51375">
    <property type="entry name" value="PPR"/>
    <property type="match status" value="5"/>
</dbReference>
<evidence type="ECO:0000256" key="7">
    <source>
        <dbReference type="SAM" id="MobiDB-lite"/>
    </source>
</evidence>
<evidence type="ECO:0000256" key="6">
    <source>
        <dbReference type="PROSITE-ProRule" id="PRU00708"/>
    </source>
</evidence>
<gene>
    <name evidence="8" type="ORF">H6P81_005815</name>
</gene>
<dbReference type="GO" id="GO:0009507">
    <property type="term" value="C:chloroplast"/>
    <property type="evidence" value="ECO:0007669"/>
    <property type="project" value="UniProtKB-SubCell"/>
</dbReference>
<proteinExistence type="predicted"/>
<feature type="repeat" description="PPR" evidence="6">
    <location>
        <begin position="408"/>
        <end position="442"/>
    </location>
</feature>